<evidence type="ECO:0000313" key="10">
    <source>
        <dbReference type="Proteomes" id="UP001595816"/>
    </source>
</evidence>
<dbReference type="RefSeq" id="WP_253760393.1">
    <property type="nucleotide sequence ID" value="NZ_JAMZDZ010000001.1"/>
</dbReference>
<reference evidence="10" key="1">
    <citation type="journal article" date="2019" name="Int. J. Syst. Evol. Microbiol.">
        <title>The Global Catalogue of Microorganisms (GCM) 10K type strain sequencing project: providing services to taxonomists for standard genome sequencing and annotation.</title>
        <authorList>
            <consortium name="The Broad Institute Genomics Platform"/>
            <consortium name="The Broad Institute Genome Sequencing Center for Infectious Disease"/>
            <person name="Wu L."/>
            <person name="Ma J."/>
        </authorList>
    </citation>
    <scope>NUCLEOTIDE SEQUENCE [LARGE SCALE GENOMIC DNA]</scope>
    <source>
        <strain evidence="10">CGMCC 4.7289</strain>
    </source>
</reference>
<protein>
    <recommendedName>
        <fullName evidence="8">Abasic site processing protein</fullName>
        <ecNumber evidence="8">3.4.-.-</ecNumber>
    </recommendedName>
</protein>
<dbReference type="Pfam" id="PF02586">
    <property type="entry name" value="SRAP"/>
    <property type="match status" value="1"/>
</dbReference>
<keyword evidence="2 8" id="KW-0645">Protease</keyword>
<keyword evidence="3" id="KW-0227">DNA damage</keyword>
<evidence type="ECO:0000256" key="4">
    <source>
        <dbReference type="ARBA" id="ARBA00022801"/>
    </source>
</evidence>
<organism evidence="9 10">
    <name type="scientific">Hamadaea flava</name>
    <dbReference type="NCBI Taxonomy" id="1742688"/>
    <lineage>
        <taxon>Bacteria</taxon>
        <taxon>Bacillati</taxon>
        <taxon>Actinomycetota</taxon>
        <taxon>Actinomycetes</taxon>
        <taxon>Micromonosporales</taxon>
        <taxon>Micromonosporaceae</taxon>
        <taxon>Hamadaea</taxon>
    </lineage>
</organism>
<evidence type="ECO:0000256" key="2">
    <source>
        <dbReference type="ARBA" id="ARBA00022670"/>
    </source>
</evidence>
<dbReference type="Gene3D" id="3.90.1680.10">
    <property type="entry name" value="SOS response associated peptidase-like"/>
    <property type="match status" value="1"/>
</dbReference>
<gene>
    <name evidence="9" type="ORF">ACFOZ4_39040</name>
</gene>
<dbReference type="SUPFAM" id="SSF143081">
    <property type="entry name" value="BB1717-like"/>
    <property type="match status" value="1"/>
</dbReference>
<dbReference type="InterPro" id="IPR036590">
    <property type="entry name" value="SRAP-like"/>
</dbReference>
<keyword evidence="6" id="KW-0238">DNA-binding</keyword>
<evidence type="ECO:0000256" key="7">
    <source>
        <dbReference type="ARBA" id="ARBA00023239"/>
    </source>
</evidence>
<keyword evidence="4 8" id="KW-0378">Hydrolase</keyword>
<evidence type="ECO:0000256" key="3">
    <source>
        <dbReference type="ARBA" id="ARBA00022763"/>
    </source>
</evidence>
<dbReference type="EMBL" id="JBHSAY010000033">
    <property type="protein sequence ID" value="MFC4136639.1"/>
    <property type="molecule type" value="Genomic_DNA"/>
</dbReference>
<accession>A0ABV8M1R4</accession>
<keyword evidence="5" id="KW-0190">Covalent protein-DNA linkage</keyword>
<sequence length="242" mass="26598">MCGRYATTRSSADLSRLFEAFDETEGAVTADYNVAPTDRVPIVRVSASREARVLTVARWGLIPPWATDPRIGSRMPSKPVKPQRALINARAETVATSRAFASAFERRRCLVPADGWYEWTRSPTGKQAYYMTPRVREHERSMNGSDLTLGGIWGVKGDLLTFSVITLPARGELAKVHDRMPLLLPPERWADWLSATPSEDLLTAAGDDYLSTIEIRAVGSAVGNVRNDGPGLIDPIEAGLLF</sequence>
<evidence type="ECO:0000256" key="1">
    <source>
        <dbReference type="ARBA" id="ARBA00008136"/>
    </source>
</evidence>
<comment type="similarity">
    <text evidence="1 8">Belongs to the SOS response-associated peptidase family.</text>
</comment>
<comment type="caution">
    <text evidence="9">The sequence shown here is derived from an EMBL/GenBank/DDBJ whole genome shotgun (WGS) entry which is preliminary data.</text>
</comment>
<dbReference type="Proteomes" id="UP001595816">
    <property type="component" value="Unassembled WGS sequence"/>
</dbReference>
<dbReference type="InterPro" id="IPR003738">
    <property type="entry name" value="SRAP"/>
</dbReference>
<keyword evidence="10" id="KW-1185">Reference proteome</keyword>
<evidence type="ECO:0000313" key="9">
    <source>
        <dbReference type="EMBL" id="MFC4136639.1"/>
    </source>
</evidence>
<evidence type="ECO:0000256" key="5">
    <source>
        <dbReference type="ARBA" id="ARBA00023124"/>
    </source>
</evidence>
<evidence type="ECO:0000256" key="8">
    <source>
        <dbReference type="RuleBase" id="RU364100"/>
    </source>
</evidence>
<dbReference type="PANTHER" id="PTHR13604:SF0">
    <property type="entry name" value="ABASIC SITE PROCESSING PROTEIN HMCES"/>
    <property type="match status" value="1"/>
</dbReference>
<name>A0ABV8M1R4_9ACTN</name>
<dbReference type="PANTHER" id="PTHR13604">
    <property type="entry name" value="DC12-RELATED"/>
    <property type="match status" value="1"/>
</dbReference>
<proteinExistence type="inferred from homology"/>
<dbReference type="GO" id="GO:0016787">
    <property type="term" value="F:hydrolase activity"/>
    <property type="evidence" value="ECO:0007669"/>
    <property type="project" value="UniProtKB-KW"/>
</dbReference>
<keyword evidence="7" id="KW-0456">Lyase</keyword>
<dbReference type="EC" id="3.4.-.-" evidence="8"/>
<evidence type="ECO:0000256" key="6">
    <source>
        <dbReference type="ARBA" id="ARBA00023125"/>
    </source>
</evidence>